<dbReference type="InterPro" id="IPR035907">
    <property type="entry name" value="Hppk_sf"/>
</dbReference>
<dbReference type="GO" id="GO:0046656">
    <property type="term" value="P:folic acid biosynthetic process"/>
    <property type="evidence" value="ECO:0007669"/>
    <property type="project" value="UniProtKB-KW"/>
</dbReference>
<accession>A0AAJ0X9U1</accession>
<keyword evidence="3" id="KW-0808">Transferase</keyword>
<evidence type="ECO:0000313" key="9">
    <source>
        <dbReference type="EMBL" id="MBK1704122.1"/>
    </source>
</evidence>
<evidence type="ECO:0000256" key="6">
    <source>
        <dbReference type="ARBA" id="ARBA00022840"/>
    </source>
</evidence>
<dbReference type="GO" id="GO:0005524">
    <property type="term" value="F:ATP binding"/>
    <property type="evidence" value="ECO:0007669"/>
    <property type="project" value="UniProtKB-KW"/>
</dbReference>
<dbReference type="InterPro" id="IPR000550">
    <property type="entry name" value="Hppk"/>
</dbReference>
<dbReference type="NCBIfam" id="TIGR01498">
    <property type="entry name" value="folK"/>
    <property type="match status" value="1"/>
</dbReference>
<evidence type="ECO:0000256" key="4">
    <source>
        <dbReference type="ARBA" id="ARBA00022741"/>
    </source>
</evidence>
<dbReference type="Pfam" id="PF01288">
    <property type="entry name" value="HPPK"/>
    <property type="match status" value="1"/>
</dbReference>
<evidence type="ECO:0000256" key="1">
    <source>
        <dbReference type="ARBA" id="ARBA00005051"/>
    </source>
</evidence>
<evidence type="ECO:0000259" key="8">
    <source>
        <dbReference type="PROSITE" id="PS00794"/>
    </source>
</evidence>
<dbReference type="GO" id="GO:0016301">
    <property type="term" value="F:kinase activity"/>
    <property type="evidence" value="ECO:0007669"/>
    <property type="project" value="UniProtKB-KW"/>
</dbReference>
<dbReference type="EMBL" id="NRSJ01000007">
    <property type="protein sequence ID" value="MBK1704122.1"/>
    <property type="molecule type" value="Genomic_DNA"/>
</dbReference>
<keyword evidence="6" id="KW-0067">ATP-binding</keyword>
<dbReference type="RefSeq" id="WP_338074130.1">
    <property type="nucleotide sequence ID" value="NZ_NRSJ01000007.1"/>
</dbReference>
<dbReference type="Gene3D" id="3.30.70.560">
    <property type="entry name" value="7,8-Dihydro-6-hydroxymethylpterin-pyrophosphokinase HPPK"/>
    <property type="match status" value="1"/>
</dbReference>
<evidence type="ECO:0000256" key="3">
    <source>
        <dbReference type="ARBA" id="ARBA00022679"/>
    </source>
</evidence>
<gene>
    <name evidence="9" type="primary">folK</name>
    <name evidence="9" type="ORF">CKO40_06060</name>
</gene>
<dbReference type="AlphaFoldDB" id="A0AAJ0X9U1"/>
<dbReference type="SUPFAM" id="SSF55083">
    <property type="entry name" value="6-hydroxymethyl-7,8-dihydropterin pyrophosphokinase, HPPK"/>
    <property type="match status" value="1"/>
</dbReference>
<comment type="pathway">
    <text evidence="1">Cofactor biosynthesis; tetrahydrofolate biosynthesis; 2-amino-4-hydroxy-6-hydroxymethyl-7,8-dihydropteridine diphosphate from 7,8-dihydroneopterin triphosphate: step 4/4.</text>
</comment>
<reference evidence="9" key="1">
    <citation type="submission" date="2017-08" db="EMBL/GenBank/DDBJ databases">
        <authorList>
            <person name="Imhoff J.F."/>
            <person name="Rahn T."/>
            <person name="Kuenzel S."/>
            <person name="Neulinger S.C."/>
        </authorList>
    </citation>
    <scope>NUCLEOTIDE SEQUENCE</scope>
    <source>
        <strain evidence="9">DSM 11080</strain>
    </source>
</reference>
<dbReference type="Proteomes" id="UP001296776">
    <property type="component" value="Unassembled WGS sequence"/>
</dbReference>
<keyword evidence="4" id="KW-0547">Nucleotide-binding</keyword>
<organism evidence="9 10">
    <name type="scientific">Halochromatium glycolicum</name>
    <dbReference type="NCBI Taxonomy" id="85075"/>
    <lineage>
        <taxon>Bacteria</taxon>
        <taxon>Pseudomonadati</taxon>
        <taxon>Pseudomonadota</taxon>
        <taxon>Gammaproteobacteria</taxon>
        <taxon>Chromatiales</taxon>
        <taxon>Chromatiaceae</taxon>
        <taxon>Halochromatium</taxon>
    </lineage>
</organism>
<proteinExistence type="predicted"/>
<dbReference type="PANTHER" id="PTHR43071">
    <property type="entry name" value="2-AMINO-4-HYDROXY-6-HYDROXYMETHYLDIHYDROPTERIDINE PYROPHOSPHOKINASE"/>
    <property type="match status" value="1"/>
</dbReference>
<keyword evidence="7" id="KW-0289">Folate biosynthesis</keyword>
<evidence type="ECO:0000256" key="2">
    <source>
        <dbReference type="ARBA" id="ARBA00013253"/>
    </source>
</evidence>
<dbReference type="EC" id="2.7.6.3" evidence="2"/>
<evidence type="ECO:0000256" key="5">
    <source>
        <dbReference type="ARBA" id="ARBA00022777"/>
    </source>
</evidence>
<sequence>MSHADASAGESFAAGSSGDHLQPLQRCWVSLGSNQDRERSLRAAVSALEQEFGPLVLSPVYESEAEGFDGAPFLNLVAGIQTRRGIGQLRALLRRIESENGRERGGERFAPRTLDLDLLTWGNWSGEIDGYRIPRDEILRYAFVLGPLADVAPDERHPTDGRTYAELWAELGPGWAPLRPCRLDF</sequence>
<comment type="caution">
    <text evidence="9">The sequence shown here is derived from an EMBL/GenBank/DDBJ whole genome shotgun (WGS) entry which is preliminary data.</text>
</comment>
<protein>
    <recommendedName>
        <fullName evidence="2">2-amino-4-hydroxy-6-hydroxymethyldihydropteridine diphosphokinase</fullName>
        <ecNumber evidence="2">2.7.6.3</ecNumber>
    </recommendedName>
</protein>
<name>A0AAJ0X9U1_9GAMM</name>
<evidence type="ECO:0000313" key="10">
    <source>
        <dbReference type="Proteomes" id="UP001296776"/>
    </source>
</evidence>
<reference evidence="9" key="2">
    <citation type="journal article" date="2020" name="Microorganisms">
        <title>Osmotic Adaptation and Compatible Solute Biosynthesis of Phototrophic Bacteria as Revealed from Genome Analyses.</title>
        <authorList>
            <person name="Imhoff J.F."/>
            <person name="Rahn T."/>
            <person name="Kunzel S."/>
            <person name="Keller A."/>
            <person name="Neulinger S.C."/>
        </authorList>
    </citation>
    <scope>NUCLEOTIDE SEQUENCE</scope>
    <source>
        <strain evidence="9">DSM 11080</strain>
    </source>
</reference>
<keyword evidence="5" id="KW-0418">Kinase</keyword>
<dbReference type="GO" id="GO:0003848">
    <property type="term" value="F:2-amino-4-hydroxy-6-hydroxymethyldihydropteridine diphosphokinase activity"/>
    <property type="evidence" value="ECO:0007669"/>
    <property type="project" value="UniProtKB-EC"/>
</dbReference>
<dbReference type="PANTHER" id="PTHR43071:SF2">
    <property type="entry name" value="2-AMINO-4-HYDROXY-6-HYDROXYMETHYLDIHYDROPTERIDINE PYROPHOSPHOKINASE"/>
    <property type="match status" value="1"/>
</dbReference>
<dbReference type="PROSITE" id="PS00794">
    <property type="entry name" value="HPPK"/>
    <property type="match status" value="1"/>
</dbReference>
<keyword evidence="10" id="KW-1185">Reference proteome</keyword>
<dbReference type="CDD" id="cd00483">
    <property type="entry name" value="HPPK"/>
    <property type="match status" value="1"/>
</dbReference>
<evidence type="ECO:0000256" key="7">
    <source>
        <dbReference type="ARBA" id="ARBA00022909"/>
    </source>
</evidence>
<feature type="domain" description="7,8-dihydro-6-hydroxymethylpterin-pyrophosphokinase" evidence="8">
    <location>
        <begin position="108"/>
        <end position="119"/>
    </location>
</feature>